<evidence type="ECO:0000313" key="2">
    <source>
        <dbReference type="EMBL" id="RTH22438.1"/>
    </source>
</evidence>
<sequence length="90" mass="10441">MAALEAFAKAEVRNIPVGRLKWVDRPAERGKVPASHFLLPKERKFPYRNKDGSINCRLLRAAISRAAQHGYKDVEERARRLYKRHCQNGR</sequence>
<dbReference type="Proteomes" id="UP000286910">
    <property type="component" value="Unassembled WGS sequence"/>
</dbReference>
<dbReference type="EMBL" id="PELY01000434">
    <property type="protein sequence ID" value="RTH22438.1"/>
    <property type="molecule type" value="Genomic_DNA"/>
</dbReference>
<dbReference type="EMBL" id="PELR01000301">
    <property type="protein sequence ID" value="RTH02040.1"/>
    <property type="molecule type" value="Genomic_DNA"/>
</dbReference>
<reference evidence="4" key="1">
    <citation type="submission" date="2017-10" db="EMBL/GenBank/DDBJ databases">
        <authorList>
            <person name="Wilpiszeski R.L."/>
            <person name="Zhidan Z."/>
            <person name="House C.H."/>
        </authorList>
    </citation>
    <scope>NUCLEOTIDE SEQUENCE</scope>
    <source>
        <strain evidence="4">12_S12</strain>
    </source>
</reference>
<keyword evidence="7" id="KW-1185">Reference proteome</keyword>
<evidence type="ECO:0000313" key="5">
    <source>
        <dbReference type="Proteomes" id="UP000286910"/>
    </source>
</evidence>
<organism evidence="1 5">
    <name type="scientific">Thermus scotoductus</name>
    <dbReference type="NCBI Taxonomy" id="37636"/>
    <lineage>
        <taxon>Bacteria</taxon>
        <taxon>Thermotogati</taxon>
        <taxon>Deinococcota</taxon>
        <taxon>Deinococci</taxon>
        <taxon>Thermales</taxon>
        <taxon>Thermaceae</taxon>
        <taxon>Thermus</taxon>
    </lineage>
</organism>
<protein>
    <submittedName>
        <fullName evidence="1">Uncharacterized protein</fullName>
    </submittedName>
</protein>
<dbReference type="EMBL" id="PEML01000296">
    <property type="protein sequence ID" value="RTI05610.1"/>
    <property type="molecule type" value="Genomic_DNA"/>
</dbReference>
<proteinExistence type="predicted"/>
<evidence type="ECO:0000313" key="1">
    <source>
        <dbReference type="EMBL" id="RTH02040.1"/>
    </source>
</evidence>
<dbReference type="AlphaFoldDB" id="A0A430R3R7"/>
<dbReference type="Proteomes" id="UP000287962">
    <property type="component" value="Unassembled WGS sequence"/>
</dbReference>
<name>A0A430R3R7_THESC</name>
<comment type="caution">
    <text evidence="1">The sequence shown here is derived from an EMBL/GenBank/DDBJ whole genome shotgun (WGS) entry which is preliminary data.</text>
</comment>
<dbReference type="Proteomes" id="UP000287306">
    <property type="component" value="Unassembled WGS sequence"/>
</dbReference>
<dbReference type="EMBL" id="PELY01000434">
    <property type="protein sequence ID" value="RTH22439.1"/>
    <property type="molecule type" value="Genomic_DNA"/>
</dbReference>
<evidence type="ECO:0000313" key="3">
    <source>
        <dbReference type="EMBL" id="RTH22439.1"/>
    </source>
</evidence>
<evidence type="ECO:0000313" key="6">
    <source>
        <dbReference type="Proteomes" id="UP000287306"/>
    </source>
</evidence>
<evidence type="ECO:0000313" key="4">
    <source>
        <dbReference type="EMBL" id="RTI05610.1"/>
    </source>
</evidence>
<accession>A0A430R3R7</accession>
<gene>
    <name evidence="4" type="ORF">CSW25_10780</name>
    <name evidence="2" type="ORF">CSW38_13255</name>
    <name evidence="3" type="ORF">CSW38_13290</name>
    <name evidence="1" type="ORF">CSW45_08715</name>
</gene>
<evidence type="ECO:0000313" key="7">
    <source>
        <dbReference type="Proteomes" id="UP000287962"/>
    </source>
</evidence>
<reference evidence="5 6" key="2">
    <citation type="journal article" date="2019" name="Extremophiles">
        <title>Biogeography of thermophiles and predominance of Thermus scotoductus in domestic water heaters.</title>
        <authorList>
            <person name="Wilpiszeski R.L."/>
            <person name="Zhang Z."/>
            <person name="House C.H."/>
        </authorList>
    </citation>
    <scope>NUCLEOTIDE SEQUENCE [LARGE SCALE GENOMIC DNA]</scope>
    <source>
        <strain evidence="4 7">12_S12</strain>
        <strain evidence="2 6">25_S25</strain>
        <strain evidence="1 5">32_S32</strain>
    </source>
</reference>